<evidence type="ECO:0000256" key="1">
    <source>
        <dbReference type="SAM" id="Phobius"/>
    </source>
</evidence>
<keyword evidence="3" id="KW-1185">Reference proteome</keyword>
<keyword evidence="1" id="KW-1133">Transmembrane helix</keyword>
<evidence type="ECO:0000313" key="3">
    <source>
        <dbReference type="Proteomes" id="UP000020681"/>
    </source>
</evidence>
<sequence length="96" mass="10208">MAGGDPMVSVGGVELGLGGALNFLRITALSIVLLALGAMVSWTTNVAEIGPRSRLWAGPCGCCGSRLTNGRWFWRWRCALFRCSSTNFRCSTLPAG</sequence>
<reference evidence="2 3" key="1">
    <citation type="submission" date="2014-01" db="EMBL/GenBank/DDBJ databases">
        <authorList>
            <person name="Dobos K."/>
            <person name="Lenaerts A."/>
            <person name="Ordway D."/>
            <person name="DeGroote M.A."/>
            <person name="Parker T."/>
            <person name="Sizemore C."/>
            <person name="Tallon L.J."/>
            <person name="Sadzewicz L.K."/>
            <person name="Sengamalay N."/>
            <person name="Fraser C.M."/>
            <person name="Hine E."/>
            <person name="Shefchek K.A."/>
            <person name="Das S.P."/>
            <person name="Tettelin H."/>
        </authorList>
    </citation>
    <scope>NUCLEOTIDE SEQUENCE [LARGE SCALE GENOMIC DNA]</scope>
    <source>
        <strain evidence="2 3">Harvey</strain>
    </source>
</reference>
<evidence type="ECO:0000313" key="2">
    <source>
        <dbReference type="EMBL" id="EUA91474.1"/>
    </source>
</evidence>
<gene>
    <name evidence="2" type="ORF">I551_2026</name>
</gene>
<keyword evidence="1" id="KW-0812">Transmembrane</keyword>
<comment type="caution">
    <text evidence="2">The sequence shown here is derived from an EMBL/GenBank/DDBJ whole genome shotgun (WGS) entry which is preliminary data.</text>
</comment>
<proteinExistence type="predicted"/>
<protein>
    <submittedName>
        <fullName evidence="2">Uncharacterized protein</fullName>
    </submittedName>
</protein>
<name>A0ABP3AKN1_MYCUL</name>
<accession>A0ABP3AKN1</accession>
<dbReference type="EMBL" id="JAOL01000088">
    <property type="protein sequence ID" value="EUA91474.1"/>
    <property type="molecule type" value="Genomic_DNA"/>
</dbReference>
<keyword evidence="1" id="KW-0472">Membrane</keyword>
<dbReference type="Proteomes" id="UP000020681">
    <property type="component" value="Unassembled WGS sequence"/>
</dbReference>
<feature type="transmembrane region" description="Helical" evidence="1">
    <location>
        <begin position="23"/>
        <end position="44"/>
    </location>
</feature>
<organism evidence="2 3">
    <name type="scientific">Mycobacterium ulcerans str. Harvey</name>
    <dbReference type="NCBI Taxonomy" id="1299332"/>
    <lineage>
        <taxon>Bacteria</taxon>
        <taxon>Bacillati</taxon>
        <taxon>Actinomycetota</taxon>
        <taxon>Actinomycetes</taxon>
        <taxon>Mycobacteriales</taxon>
        <taxon>Mycobacteriaceae</taxon>
        <taxon>Mycobacterium</taxon>
        <taxon>Mycobacterium ulcerans group</taxon>
    </lineage>
</organism>